<evidence type="ECO:0000313" key="1">
    <source>
        <dbReference type="EMBL" id="KAI0043776.1"/>
    </source>
</evidence>
<sequence>MSARPSRTLPAMRPASCPRSSSSPSSSSARRLRRAISSARSSRPPPVTWPTSCPALSRPSRTMGPSPRASTRASWQTWLRARLTTWIRLIVMTLQYLCRFHGICSIHHIVTTFIYQCTFGCLRNIPRAVQQAAIVGHWYLGGLTLKTVIMEVLAPLPYHLFAKSAALARNGGVPYAQRRGS</sequence>
<organism evidence="1 2">
    <name type="scientific">Auriscalpium vulgare</name>
    <dbReference type="NCBI Taxonomy" id="40419"/>
    <lineage>
        <taxon>Eukaryota</taxon>
        <taxon>Fungi</taxon>
        <taxon>Dikarya</taxon>
        <taxon>Basidiomycota</taxon>
        <taxon>Agaricomycotina</taxon>
        <taxon>Agaricomycetes</taxon>
        <taxon>Russulales</taxon>
        <taxon>Auriscalpiaceae</taxon>
        <taxon>Auriscalpium</taxon>
    </lineage>
</organism>
<accession>A0ACB8RJ89</accession>
<protein>
    <submittedName>
        <fullName evidence="1">Uncharacterized protein</fullName>
    </submittedName>
</protein>
<reference evidence="1" key="2">
    <citation type="journal article" date="2022" name="New Phytol.">
        <title>Evolutionary transition to the ectomycorrhizal habit in the genomes of a hyperdiverse lineage of mushroom-forming fungi.</title>
        <authorList>
            <person name="Looney B."/>
            <person name="Miyauchi S."/>
            <person name="Morin E."/>
            <person name="Drula E."/>
            <person name="Courty P.E."/>
            <person name="Kohler A."/>
            <person name="Kuo A."/>
            <person name="LaButti K."/>
            <person name="Pangilinan J."/>
            <person name="Lipzen A."/>
            <person name="Riley R."/>
            <person name="Andreopoulos W."/>
            <person name="He G."/>
            <person name="Johnson J."/>
            <person name="Nolan M."/>
            <person name="Tritt A."/>
            <person name="Barry K.W."/>
            <person name="Grigoriev I.V."/>
            <person name="Nagy L.G."/>
            <person name="Hibbett D."/>
            <person name="Henrissat B."/>
            <person name="Matheny P.B."/>
            <person name="Labbe J."/>
            <person name="Martin F.M."/>
        </authorList>
    </citation>
    <scope>NUCLEOTIDE SEQUENCE</scope>
    <source>
        <strain evidence="1">FP105234-sp</strain>
    </source>
</reference>
<name>A0ACB8RJ89_9AGAM</name>
<keyword evidence="2" id="KW-1185">Reference proteome</keyword>
<reference evidence="1" key="1">
    <citation type="submission" date="2021-02" db="EMBL/GenBank/DDBJ databases">
        <authorList>
            <consortium name="DOE Joint Genome Institute"/>
            <person name="Ahrendt S."/>
            <person name="Looney B.P."/>
            <person name="Miyauchi S."/>
            <person name="Morin E."/>
            <person name="Drula E."/>
            <person name="Courty P.E."/>
            <person name="Chicoki N."/>
            <person name="Fauchery L."/>
            <person name="Kohler A."/>
            <person name="Kuo A."/>
            <person name="Labutti K."/>
            <person name="Pangilinan J."/>
            <person name="Lipzen A."/>
            <person name="Riley R."/>
            <person name="Andreopoulos W."/>
            <person name="He G."/>
            <person name="Johnson J."/>
            <person name="Barry K.W."/>
            <person name="Grigoriev I.V."/>
            <person name="Nagy L."/>
            <person name="Hibbett D."/>
            <person name="Henrissat B."/>
            <person name="Matheny P.B."/>
            <person name="Labbe J."/>
            <person name="Martin F."/>
        </authorList>
    </citation>
    <scope>NUCLEOTIDE SEQUENCE</scope>
    <source>
        <strain evidence="1">FP105234-sp</strain>
    </source>
</reference>
<dbReference type="EMBL" id="MU276005">
    <property type="protein sequence ID" value="KAI0043776.1"/>
    <property type="molecule type" value="Genomic_DNA"/>
</dbReference>
<dbReference type="Proteomes" id="UP000814033">
    <property type="component" value="Unassembled WGS sequence"/>
</dbReference>
<proteinExistence type="predicted"/>
<comment type="caution">
    <text evidence="1">The sequence shown here is derived from an EMBL/GenBank/DDBJ whole genome shotgun (WGS) entry which is preliminary data.</text>
</comment>
<gene>
    <name evidence="1" type="ORF">FA95DRAFT_1597783</name>
</gene>
<evidence type="ECO:0000313" key="2">
    <source>
        <dbReference type="Proteomes" id="UP000814033"/>
    </source>
</evidence>